<dbReference type="SUPFAM" id="SSF51735">
    <property type="entry name" value="NAD(P)-binding Rossmann-fold domains"/>
    <property type="match status" value="1"/>
</dbReference>
<dbReference type="InterPro" id="IPR036291">
    <property type="entry name" value="NAD(P)-bd_dom_sf"/>
</dbReference>
<dbReference type="PANTHER" id="PTHR43976:SF16">
    <property type="entry name" value="SHORT-CHAIN DEHYDROGENASE_REDUCTASE FAMILY PROTEIN"/>
    <property type="match status" value="1"/>
</dbReference>
<dbReference type="PRINTS" id="PR00081">
    <property type="entry name" value="GDHRDH"/>
</dbReference>
<evidence type="ECO:0000256" key="3">
    <source>
        <dbReference type="RuleBase" id="RU000363"/>
    </source>
</evidence>
<organism evidence="4 5">
    <name type="scientific">Phaeoacremonium minimum (strain UCR-PA7)</name>
    <name type="common">Esca disease fungus</name>
    <name type="synonym">Togninia minima</name>
    <dbReference type="NCBI Taxonomy" id="1286976"/>
    <lineage>
        <taxon>Eukaryota</taxon>
        <taxon>Fungi</taxon>
        <taxon>Dikarya</taxon>
        <taxon>Ascomycota</taxon>
        <taxon>Pezizomycotina</taxon>
        <taxon>Sordariomycetes</taxon>
        <taxon>Sordariomycetidae</taxon>
        <taxon>Togniniales</taxon>
        <taxon>Togniniaceae</taxon>
        <taxon>Phaeoacremonium</taxon>
    </lineage>
</organism>
<dbReference type="KEGG" id="tmn:UCRPA7_8741"/>
<evidence type="ECO:0000256" key="2">
    <source>
        <dbReference type="ARBA" id="ARBA00023002"/>
    </source>
</evidence>
<proteinExistence type="inferred from homology"/>
<dbReference type="AlphaFoldDB" id="R8B917"/>
<comment type="similarity">
    <text evidence="1 3">Belongs to the short-chain dehydrogenases/reductases (SDR) family.</text>
</comment>
<gene>
    <name evidence="4" type="ORF">UCRPA7_8741</name>
</gene>
<dbReference type="OrthoDB" id="1274115at2759"/>
<dbReference type="Proteomes" id="UP000014074">
    <property type="component" value="Unassembled WGS sequence"/>
</dbReference>
<dbReference type="Pfam" id="PF00106">
    <property type="entry name" value="adh_short"/>
    <property type="match status" value="1"/>
</dbReference>
<protein>
    <submittedName>
        <fullName evidence="4">Putative short chain oxidoreductase dehydrogenase protein</fullName>
    </submittedName>
</protein>
<evidence type="ECO:0000313" key="4">
    <source>
        <dbReference type="EMBL" id="EON95783.1"/>
    </source>
</evidence>
<dbReference type="PRINTS" id="PR00080">
    <property type="entry name" value="SDRFAMILY"/>
</dbReference>
<dbReference type="GeneID" id="19329623"/>
<dbReference type="EMBL" id="KB933375">
    <property type="protein sequence ID" value="EON95783.1"/>
    <property type="molecule type" value="Genomic_DNA"/>
</dbReference>
<dbReference type="HOGENOM" id="CLU_010194_2_9_1"/>
<dbReference type="InterPro" id="IPR051911">
    <property type="entry name" value="SDR_oxidoreductase"/>
</dbReference>
<evidence type="ECO:0000313" key="5">
    <source>
        <dbReference type="Proteomes" id="UP000014074"/>
    </source>
</evidence>
<reference evidence="5" key="1">
    <citation type="journal article" date="2013" name="Genome Announc.">
        <title>Draft genome sequence of the ascomycete Phaeoacremonium aleophilum strain UCR-PA7, a causal agent of the esca disease complex in grapevines.</title>
        <authorList>
            <person name="Blanco-Ulate B."/>
            <person name="Rolshausen P."/>
            <person name="Cantu D."/>
        </authorList>
    </citation>
    <scope>NUCLEOTIDE SEQUENCE [LARGE SCALE GENOMIC DNA]</scope>
    <source>
        <strain evidence="5">UCR-PA7</strain>
    </source>
</reference>
<dbReference type="Gene3D" id="3.40.50.720">
    <property type="entry name" value="NAD(P)-binding Rossmann-like Domain"/>
    <property type="match status" value="2"/>
</dbReference>
<dbReference type="RefSeq" id="XP_007919443.1">
    <property type="nucleotide sequence ID" value="XM_007921252.1"/>
</dbReference>
<dbReference type="InterPro" id="IPR002347">
    <property type="entry name" value="SDR_fam"/>
</dbReference>
<dbReference type="GO" id="GO:0016491">
    <property type="term" value="F:oxidoreductase activity"/>
    <property type="evidence" value="ECO:0007669"/>
    <property type="project" value="UniProtKB-KW"/>
</dbReference>
<keyword evidence="5" id="KW-1185">Reference proteome</keyword>
<dbReference type="PANTHER" id="PTHR43976">
    <property type="entry name" value="SHORT CHAIN DEHYDROGENASE"/>
    <property type="match status" value="1"/>
</dbReference>
<sequence>MTIALNQDEFYKFFSIYKLHYTVIMTSPIWFITGVSSGFGQILAQRVLQEGHRLIGSVRDRNKPGVKELEAQGAKIVEFDTTAPQQVIIDNVKSVIQIYGHVDILVNNAAYAAIGVLEGFSDDEVTKQFATNVFGPFGAADGLYAASKFALEGLTESLSAETSEFGITWLMPEFGAFRTNLLGKDARGTHAKGLPPGYEGSAAEKAVLEFYSWDKKQPGDPVKGVERLFNVITGSGSEKIAQLKGKVLRVAIGKDSVGVIAGKIDSLKHDLELADELEEAESTAI</sequence>
<dbReference type="eggNOG" id="KOG1205">
    <property type="taxonomic scope" value="Eukaryota"/>
</dbReference>
<evidence type="ECO:0000256" key="1">
    <source>
        <dbReference type="ARBA" id="ARBA00006484"/>
    </source>
</evidence>
<keyword evidence="2" id="KW-0560">Oxidoreductase</keyword>
<accession>R8B917</accession>
<name>R8B917_PHAM7</name>